<dbReference type="GO" id="GO:0016567">
    <property type="term" value="P:protein ubiquitination"/>
    <property type="evidence" value="ECO:0007669"/>
    <property type="project" value="TreeGrafter"/>
</dbReference>
<dbReference type="InterPro" id="IPR011993">
    <property type="entry name" value="PH-like_dom_sf"/>
</dbReference>
<keyword evidence="2 4" id="KW-0863">Zinc-finger</keyword>
<reference evidence="7 8" key="1">
    <citation type="journal article" date="2014" name="Genome Biol. Evol.">
        <title>The secreted proteins of Achlya hypogyna and Thraustotheca clavata identify the ancestral oomycete secretome and reveal gene acquisitions by horizontal gene transfer.</title>
        <authorList>
            <person name="Misner I."/>
            <person name="Blouin N."/>
            <person name="Leonard G."/>
            <person name="Richards T.A."/>
            <person name="Lane C.E."/>
        </authorList>
    </citation>
    <scope>NUCLEOTIDE SEQUENCE [LARGE SCALE GENOMIC DNA]</scope>
    <source>
        <strain evidence="7 8">ATCC 34112</strain>
    </source>
</reference>
<keyword evidence="8" id="KW-1185">Reference proteome</keyword>
<dbReference type="SUPFAM" id="SSF57850">
    <property type="entry name" value="RING/U-box"/>
    <property type="match status" value="1"/>
</dbReference>
<feature type="non-terminal residue" evidence="7">
    <location>
        <position position="1"/>
    </location>
</feature>
<sequence length="283" mass="32275">TALHFAASKNRVHVVDHLLSLCNLHLLSHDGLNALDLARIEHHRESTNAMIRVLVTAKGWLYMKKGHSSFTQWKKRWCMLLECSNDHSTMELAIYRNADDVKPSKVLFLTANVNAVSPRSQSRHRRKHTFEFTSSATFERYQRETFSRSEHVRTRRRIVPLSASGVRFATETEEGRDKWVELLGPLAFTPITEQSLNQPEAENFDNQDIMVPSAPPLDQNEINTLIDMTNDCVVCMDMPRTSVCVPCGHLAGCYKCLNYLLSKRSLCPICRTPLATVVRVYTC</sequence>
<name>A0A1V9YXR4_9STRA</name>
<feature type="domain" description="RING-type" evidence="6">
    <location>
        <begin position="232"/>
        <end position="271"/>
    </location>
</feature>
<organism evidence="7 8">
    <name type="scientific">Thraustotheca clavata</name>
    <dbReference type="NCBI Taxonomy" id="74557"/>
    <lineage>
        <taxon>Eukaryota</taxon>
        <taxon>Sar</taxon>
        <taxon>Stramenopiles</taxon>
        <taxon>Oomycota</taxon>
        <taxon>Saprolegniomycetes</taxon>
        <taxon>Saprolegniales</taxon>
        <taxon>Achlyaceae</taxon>
        <taxon>Thraustotheca</taxon>
    </lineage>
</organism>
<dbReference type="GO" id="GO:0008270">
    <property type="term" value="F:zinc ion binding"/>
    <property type="evidence" value="ECO:0007669"/>
    <property type="project" value="UniProtKB-KW"/>
</dbReference>
<dbReference type="Gene3D" id="3.30.40.10">
    <property type="entry name" value="Zinc/RING finger domain, C3HC4 (zinc finger)"/>
    <property type="match status" value="1"/>
</dbReference>
<dbReference type="PROSITE" id="PS50089">
    <property type="entry name" value="ZF_RING_2"/>
    <property type="match status" value="1"/>
</dbReference>
<keyword evidence="3" id="KW-0862">Zinc</keyword>
<accession>A0A1V9YXR4</accession>
<evidence type="ECO:0000256" key="2">
    <source>
        <dbReference type="ARBA" id="ARBA00022771"/>
    </source>
</evidence>
<evidence type="ECO:0008006" key="9">
    <source>
        <dbReference type="Google" id="ProtNLM"/>
    </source>
</evidence>
<dbReference type="InterPro" id="IPR036770">
    <property type="entry name" value="Ankyrin_rpt-contain_sf"/>
</dbReference>
<dbReference type="OrthoDB" id="74448at2759"/>
<dbReference type="Proteomes" id="UP000243217">
    <property type="component" value="Unassembled WGS sequence"/>
</dbReference>
<dbReference type="Pfam" id="PF00169">
    <property type="entry name" value="PH"/>
    <property type="match status" value="1"/>
</dbReference>
<evidence type="ECO:0000259" key="5">
    <source>
        <dbReference type="PROSITE" id="PS50003"/>
    </source>
</evidence>
<evidence type="ECO:0000256" key="4">
    <source>
        <dbReference type="PROSITE-ProRule" id="PRU00175"/>
    </source>
</evidence>
<evidence type="ECO:0000313" key="8">
    <source>
        <dbReference type="Proteomes" id="UP000243217"/>
    </source>
</evidence>
<dbReference type="SUPFAM" id="SSF50729">
    <property type="entry name" value="PH domain-like"/>
    <property type="match status" value="1"/>
</dbReference>
<dbReference type="InterPro" id="IPR001841">
    <property type="entry name" value="Znf_RING"/>
</dbReference>
<dbReference type="PROSITE" id="PS50003">
    <property type="entry name" value="PH_DOMAIN"/>
    <property type="match status" value="1"/>
</dbReference>
<dbReference type="GO" id="GO:0061630">
    <property type="term" value="F:ubiquitin protein ligase activity"/>
    <property type="evidence" value="ECO:0007669"/>
    <property type="project" value="TreeGrafter"/>
</dbReference>
<gene>
    <name evidence="7" type="ORF">THRCLA_09285</name>
</gene>
<proteinExistence type="predicted"/>
<protein>
    <recommendedName>
        <fullName evidence="9">RING-type domain-containing protein</fullName>
    </recommendedName>
</protein>
<dbReference type="CDD" id="cd23129">
    <property type="entry name" value="RING-HC_XBAT35-like"/>
    <property type="match status" value="1"/>
</dbReference>
<evidence type="ECO:0000259" key="6">
    <source>
        <dbReference type="PROSITE" id="PS50089"/>
    </source>
</evidence>
<dbReference type="Pfam" id="PF13920">
    <property type="entry name" value="zf-C3HC4_3"/>
    <property type="match status" value="1"/>
</dbReference>
<comment type="caution">
    <text evidence="7">The sequence shown here is derived from an EMBL/GenBank/DDBJ whole genome shotgun (WGS) entry which is preliminary data.</text>
</comment>
<dbReference type="AlphaFoldDB" id="A0A1V9YXR4"/>
<dbReference type="PANTHER" id="PTHR46858">
    <property type="entry name" value="OS05G0521000 PROTEIN"/>
    <property type="match status" value="1"/>
</dbReference>
<keyword evidence="1" id="KW-0479">Metal-binding</keyword>
<dbReference type="SMART" id="SM00184">
    <property type="entry name" value="RING"/>
    <property type="match status" value="1"/>
</dbReference>
<dbReference type="Gene3D" id="1.25.40.20">
    <property type="entry name" value="Ankyrin repeat-containing domain"/>
    <property type="match status" value="1"/>
</dbReference>
<evidence type="ECO:0000256" key="3">
    <source>
        <dbReference type="ARBA" id="ARBA00022833"/>
    </source>
</evidence>
<dbReference type="STRING" id="74557.A0A1V9YXR4"/>
<dbReference type="Gene3D" id="2.30.29.30">
    <property type="entry name" value="Pleckstrin-homology domain (PH domain)/Phosphotyrosine-binding domain (PTB)"/>
    <property type="match status" value="1"/>
</dbReference>
<dbReference type="EMBL" id="JNBS01002521">
    <property type="protein sequence ID" value="OQR90558.1"/>
    <property type="molecule type" value="Genomic_DNA"/>
</dbReference>
<evidence type="ECO:0000256" key="1">
    <source>
        <dbReference type="ARBA" id="ARBA00022723"/>
    </source>
</evidence>
<dbReference type="InterPro" id="IPR001849">
    <property type="entry name" value="PH_domain"/>
</dbReference>
<dbReference type="InterPro" id="IPR013083">
    <property type="entry name" value="Znf_RING/FYVE/PHD"/>
</dbReference>
<dbReference type="SMART" id="SM00233">
    <property type="entry name" value="PH"/>
    <property type="match status" value="1"/>
</dbReference>
<dbReference type="SUPFAM" id="SSF48403">
    <property type="entry name" value="Ankyrin repeat"/>
    <property type="match status" value="1"/>
</dbReference>
<dbReference type="PANTHER" id="PTHR46858:SF5">
    <property type="entry name" value="E3 UBIQUITIN-PROTEIN LIGASE APD1-RELATED"/>
    <property type="match status" value="1"/>
</dbReference>
<evidence type="ECO:0000313" key="7">
    <source>
        <dbReference type="EMBL" id="OQR90558.1"/>
    </source>
</evidence>
<feature type="domain" description="PH" evidence="5">
    <location>
        <begin position="54"/>
        <end position="188"/>
    </location>
</feature>